<sequence>MAFFFALLLCWIVSFFFEAIESFLIPNIPLPTPHFPPSQTVSIRQPDVPIPSSPFPLVRVPFVPLGRIIDFMEPKTL</sequence>
<gene>
    <name evidence="2" type="ORF">CRE_30620</name>
</gene>
<dbReference type="AlphaFoldDB" id="E3NUD7"/>
<dbReference type="EMBL" id="DS270501">
    <property type="protein sequence ID" value="EFO94558.1"/>
    <property type="molecule type" value="Genomic_DNA"/>
</dbReference>
<dbReference type="InParanoid" id="E3NUD7"/>
<evidence type="ECO:0000313" key="2">
    <source>
        <dbReference type="EMBL" id="EFO94558.1"/>
    </source>
</evidence>
<dbReference type="HOGENOM" id="CLU_2640466_0_0_1"/>
<name>E3NUD7_CAERE</name>
<protein>
    <recommendedName>
        <fullName evidence="4">Secreted protein</fullName>
    </recommendedName>
</protein>
<feature type="signal peptide" evidence="1">
    <location>
        <begin position="1"/>
        <end position="22"/>
    </location>
</feature>
<evidence type="ECO:0008006" key="4">
    <source>
        <dbReference type="Google" id="ProtNLM"/>
    </source>
</evidence>
<evidence type="ECO:0000313" key="3">
    <source>
        <dbReference type="Proteomes" id="UP000008281"/>
    </source>
</evidence>
<feature type="chain" id="PRO_5003177101" description="Secreted protein" evidence="1">
    <location>
        <begin position="23"/>
        <end position="77"/>
    </location>
</feature>
<keyword evidence="1" id="KW-0732">Signal</keyword>
<organism evidence="3">
    <name type="scientific">Caenorhabditis remanei</name>
    <name type="common">Caenorhabditis vulgaris</name>
    <dbReference type="NCBI Taxonomy" id="31234"/>
    <lineage>
        <taxon>Eukaryota</taxon>
        <taxon>Metazoa</taxon>
        <taxon>Ecdysozoa</taxon>
        <taxon>Nematoda</taxon>
        <taxon>Chromadorea</taxon>
        <taxon>Rhabditida</taxon>
        <taxon>Rhabditina</taxon>
        <taxon>Rhabditomorpha</taxon>
        <taxon>Rhabditoidea</taxon>
        <taxon>Rhabditidae</taxon>
        <taxon>Peloderinae</taxon>
        <taxon>Caenorhabditis</taxon>
    </lineage>
</organism>
<reference evidence="2" key="1">
    <citation type="submission" date="2007-07" db="EMBL/GenBank/DDBJ databases">
        <title>PCAP assembly of the Caenorhabditis remanei genome.</title>
        <authorList>
            <consortium name="The Caenorhabditis remanei Sequencing Consortium"/>
            <person name="Wilson R.K."/>
        </authorList>
    </citation>
    <scope>NUCLEOTIDE SEQUENCE [LARGE SCALE GENOMIC DNA]</scope>
    <source>
        <strain evidence="2">PB4641</strain>
    </source>
</reference>
<dbReference type="Proteomes" id="UP000008281">
    <property type="component" value="Unassembled WGS sequence"/>
</dbReference>
<accession>E3NUD7</accession>
<proteinExistence type="predicted"/>
<keyword evidence="3" id="KW-1185">Reference proteome</keyword>
<evidence type="ECO:0000256" key="1">
    <source>
        <dbReference type="SAM" id="SignalP"/>
    </source>
</evidence>